<accession>A0AAV7SMU6</accession>
<evidence type="ECO:0000313" key="2">
    <source>
        <dbReference type="EMBL" id="KAJ1165332.1"/>
    </source>
</evidence>
<proteinExistence type="predicted"/>
<dbReference type="Proteomes" id="UP001066276">
    <property type="component" value="Chromosome 4_2"/>
</dbReference>
<reference evidence="2" key="1">
    <citation type="journal article" date="2022" name="bioRxiv">
        <title>Sequencing and chromosome-scale assembly of the giantPleurodeles waltlgenome.</title>
        <authorList>
            <person name="Brown T."/>
            <person name="Elewa A."/>
            <person name="Iarovenko S."/>
            <person name="Subramanian E."/>
            <person name="Araus A.J."/>
            <person name="Petzold A."/>
            <person name="Susuki M."/>
            <person name="Suzuki K.-i.T."/>
            <person name="Hayashi T."/>
            <person name="Toyoda A."/>
            <person name="Oliveira C."/>
            <person name="Osipova E."/>
            <person name="Leigh N.D."/>
            <person name="Simon A."/>
            <person name="Yun M.H."/>
        </authorList>
    </citation>
    <scope>NUCLEOTIDE SEQUENCE</scope>
    <source>
        <strain evidence="2">20211129_DDA</strain>
        <tissue evidence="2">Liver</tissue>
    </source>
</reference>
<dbReference type="AlphaFoldDB" id="A0AAV7SMU6"/>
<keyword evidence="3" id="KW-1185">Reference proteome</keyword>
<evidence type="ECO:0000313" key="3">
    <source>
        <dbReference type="Proteomes" id="UP001066276"/>
    </source>
</evidence>
<gene>
    <name evidence="2" type="ORF">NDU88_005760</name>
</gene>
<dbReference type="EMBL" id="JANPWB010000008">
    <property type="protein sequence ID" value="KAJ1165332.1"/>
    <property type="molecule type" value="Genomic_DNA"/>
</dbReference>
<sequence>MVGFTPSLLLHVLRGNWAHFWCPKIVRSVRSLCPPRRFIYFARALPRRWHHHPQMSQALTSTVFYPCALMFLCPAKVGPNMASVVPPRWPGTPLQVPWGCAPRLVTQRHFLVEGAGPALAPPADRALCRAFSAHGCFIRCTAACSQPGRGEIALQRPPLASAGAAGRTVSPRKSPASTVAASPAILAPARPPTLQDQTPPRSSGPPVHLDTDSPSRGSLRVGCFQGLIVGPSGAAFSSMRHLGCLATPPLFTTT</sequence>
<organism evidence="2 3">
    <name type="scientific">Pleurodeles waltl</name>
    <name type="common">Iberian ribbed newt</name>
    <dbReference type="NCBI Taxonomy" id="8319"/>
    <lineage>
        <taxon>Eukaryota</taxon>
        <taxon>Metazoa</taxon>
        <taxon>Chordata</taxon>
        <taxon>Craniata</taxon>
        <taxon>Vertebrata</taxon>
        <taxon>Euteleostomi</taxon>
        <taxon>Amphibia</taxon>
        <taxon>Batrachia</taxon>
        <taxon>Caudata</taxon>
        <taxon>Salamandroidea</taxon>
        <taxon>Salamandridae</taxon>
        <taxon>Pleurodelinae</taxon>
        <taxon>Pleurodeles</taxon>
    </lineage>
</organism>
<comment type="caution">
    <text evidence="2">The sequence shown here is derived from an EMBL/GenBank/DDBJ whole genome shotgun (WGS) entry which is preliminary data.</text>
</comment>
<evidence type="ECO:0000256" key="1">
    <source>
        <dbReference type="SAM" id="MobiDB-lite"/>
    </source>
</evidence>
<name>A0AAV7SMU6_PLEWA</name>
<protein>
    <submittedName>
        <fullName evidence="2">Uncharacterized protein</fullName>
    </submittedName>
</protein>
<feature type="region of interest" description="Disordered" evidence="1">
    <location>
        <begin position="163"/>
        <end position="214"/>
    </location>
</feature>